<evidence type="ECO:0000256" key="5">
    <source>
        <dbReference type="ARBA" id="ARBA00022801"/>
    </source>
</evidence>
<evidence type="ECO:0000256" key="7">
    <source>
        <dbReference type="SAM" id="MobiDB-lite"/>
    </source>
</evidence>
<keyword evidence="4" id="KW-0833">Ubl conjugation pathway</keyword>
<dbReference type="OrthoDB" id="429671at2759"/>
<feature type="domain" description="USP" evidence="8">
    <location>
        <begin position="236"/>
        <end position="625"/>
    </location>
</feature>
<evidence type="ECO:0000256" key="2">
    <source>
        <dbReference type="ARBA" id="ARBA00012759"/>
    </source>
</evidence>
<dbReference type="GO" id="GO:0016579">
    <property type="term" value="P:protein deubiquitination"/>
    <property type="evidence" value="ECO:0007669"/>
    <property type="project" value="InterPro"/>
</dbReference>
<dbReference type="InterPro" id="IPR050164">
    <property type="entry name" value="Peptidase_C19"/>
</dbReference>
<name>A0A9P5K1E3_9AGAM</name>
<dbReference type="AlphaFoldDB" id="A0A9P5K1E3"/>
<dbReference type="PANTHER" id="PTHR24006">
    <property type="entry name" value="UBIQUITIN CARBOXYL-TERMINAL HYDROLASE"/>
    <property type="match status" value="1"/>
</dbReference>
<gene>
    <name evidence="9" type="ORF">DFH94DRAFT_117972</name>
</gene>
<dbReference type="EMBL" id="WHVB01000016">
    <property type="protein sequence ID" value="KAF8475266.1"/>
    <property type="molecule type" value="Genomic_DNA"/>
</dbReference>
<evidence type="ECO:0000256" key="3">
    <source>
        <dbReference type="ARBA" id="ARBA00022670"/>
    </source>
</evidence>
<dbReference type="GO" id="GO:0004843">
    <property type="term" value="F:cysteine-type deubiquitinase activity"/>
    <property type="evidence" value="ECO:0007669"/>
    <property type="project" value="UniProtKB-EC"/>
</dbReference>
<protein>
    <recommendedName>
        <fullName evidence="2">ubiquitinyl hydrolase 1</fullName>
        <ecNumber evidence="2">3.4.19.12</ecNumber>
    </recommendedName>
</protein>
<sequence>MTSVHSGTILSKKQRSKGLTAFLSVFSERFAIFTSLYIKSTSSGSTVSPQVKKPSIIAGHPSLSYPTKPYEIGDSSQPPAATSPALPVHTSPHPTDTSPPAAVAAALQDISPAATLPYPLEGTTKRDIVAPCTEPDVTEILSAASLPAPTPAPTLVPVPASTPPVLIESWKSRDPGSAATFNPLLPASPIVGFSIPSSPPPSRVPPLPNAESLSPLSSTTPSHSTGNTALPRLRTRGLVNAGSMCIANAVLQLLVHSPPFWDLFRELGDLKGPRGAGVSETSDGATPLVDATLRFFEEFMFKGEPPPAQQPPQQIAGRIRREDEDARKEHDAVDSFEPTYIYDAMKGKRQLEAFLDGQQQDAEEFFHLYLDALDEELLALPASISGHKLASTAPGVGREEEREVSQSGQTNMGKRGFMAESVESRLKRIFGGKFRSIVRAPNMPDTVNIEDWRSLQLDIQHDSVHAIEGALARISHLQPVQLGPSCFSEASQQVLIEALPSVLVIHLKRFLSDVAADGVVKISKPVRFAPGLEIPLEILAPVAGKSAEPVNYKLYGVLYHHGKSTGGGNYTVDVLHRNGESGNGEGWLRIDDEVVSAVRHEDVFGSGDNERVDERCAYMLSYCRTDPTQT</sequence>
<keyword evidence="5" id="KW-0378">Hydrolase</keyword>
<keyword evidence="6" id="KW-0788">Thiol protease</keyword>
<keyword evidence="10" id="KW-1185">Reference proteome</keyword>
<dbReference type="GO" id="GO:0006508">
    <property type="term" value="P:proteolysis"/>
    <property type="evidence" value="ECO:0007669"/>
    <property type="project" value="UniProtKB-KW"/>
</dbReference>
<dbReference type="SUPFAM" id="SSF54001">
    <property type="entry name" value="Cysteine proteinases"/>
    <property type="match status" value="1"/>
</dbReference>
<feature type="region of interest" description="Disordered" evidence="7">
    <location>
        <begin position="390"/>
        <end position="412"/>
    </location>
</feature>
<keyword evidence="3" id="KW-0645">Protease</keyword>
<proteinExistence type="predicted"/>
<dbReference type="InterPro" id="IPR028889">
    <property type="entry name" value="USP"/>
</dbReference>
<dbReference type="PANTHER" id="PTHR24006:SF687">
    <property type="entry name" value="UBIQUITIN CARBOXYL-TERMINAL HYDROLASE 10"/>
    <property type="match status" value="1"/>
</dbReference>
<evidence type="ECO:0000256" key="4">
    <source>
        <dbReference type="ARBA" id="ARBA00022786"/>
    </source>
</evidence>
<accession>A0A9P5K1E3</accession>
<feature type="region of interest" description="Disordered" evidence="7">
    <location>
        <begin position="196"/>
        <end position="230"/>
    </location>
</feature>
<feature type="region of interest" description="Disordered" evidence="7">
    <location>
        <begin position="67"/>
        <end position="100"/>
    </location>
</feature>
<evidence type="ECO:0000256" key="1">
    <source>
        <dbReference type="ARBA" id="ARBA00000707"/>
    </source>
</evidence>
<dbReference type="CDD" id="cd02257">
    <property type="entry name" value="Peptidase_C19"/>
    <property type="match status" value="1"/>
</dbReference>
<reference evidence="9" key="1">
    <citation type="submission" date="2019-10" db="EMBL/GenBank/DDBJ databases">
        <authorList>
            <consortium name="DOE Joint Genome Institute"/>
            <person name="Kuo A."/>
            <person name="Miyauchi S."/>
            <person name="Kiss E."/>
            <person name="Drula E."/>
            <person name="Kohler A."/>
            <person name="Sanchez-Garcia M."/>
            <person name="Andreopoulos B."/>
            <person name="Barry K.W."/>
            <person name="Bonito G."/>
            <person name="Buee M."/>
            <person name="Carver A."/>
            <person name="Chen C."/>
            <person name="Cichocki N."/>
            <person name="Clum A."/>
            <person name="Culley D."/>
            <person name="Crous P.W."/>
            <person name="Fauchery L."/>
            <person name="Girlanda M."/>
            <person name="Hayes R."/>
            <person name="Keri Z."/>
            <person name="LaButti K."/>
            <person name="Lipzen A."/>
            <person name="Lombard V."/>
            <person name="Magnuson J."/>
            <person name="Maillard F."/>
            <person name="Morin E."/>
            <person name="Murat C."/>
            <person name="Nolan M."/>
            <person name="Ohm R."/>
            <person name="Pangilinan J."/>
            <person name="Pereira M."/>
            <person name="Perotto S."/>
            <person name="Peter M."/>
            <person name="Riley R."/>
            <person name="Sitrit Y."/>
            <person name="Stielow B."/>
            <person name="Szollosi G."/>
            <person name="Zifcakova L."/>
            <person name="Stursova M."/>
            <person name="Spatafora J.W."/>
            <person name="Tedersoo L."/>
            <person name="Vaario L.-M."/>
            <person name="Yamada A."/>
            <person name="Yan M."/>
            <person name="Wang P."/>
            <person name="Xu J."/>
            <person name="Bruns T."/>
            <person name="Baldrian P."/>
            <person name="Vilgalys R."/>
            <person name="Henrissat B."/>
            <person name="Grigoriev I.V."/>
            <person name="Hibbett D."/>
            <person name="Nagy L.G."/>
            <person name="Martin F.M."/>
        </authorList>
    </citation>
    <scope>NUCLEOTIDE SEQUENCE</scope>
    <source>
        <strain evidence="9">Prilba</strain>
    </source>
</reference>
<dbReference type="Gene3D" id="3.90.70.10">
    <property type="entry name" value="Cysteine proteinases"/>
    <property type="match status" value="1"/>
</dbReference>
<organism evidence="9 10">
    <name type="scientific">Russula ochroleuca</name>
    <dbReference type="NCBI Taxonomy" id="152965"/>
    <lineage>
        <taxon>Eukaryota</taxon>
        <taxon>Fungi</taxon>
        <taxon>Dikarya</taxon>
        <taxon>Basidiomycota</taxon>
        <taxon>Agaricomycotina</taxon>
        <taxon>Agaricomycetes</taxon>
        <taxon>Russulales</taxon>
        <taxon>Russulaceae</taxon>
        <taxon>Russula</taxon>
    </lineage>
</organism>
<dbReference type="InterPro" id="IPR001394">
    <property type="entry name" value="Peptidase_C19_UCH"/>
</dbReference>
<dbReference type="Proteomes" id="UP000759537">
    <property type="component" value="Unassembled WGS sequence"/>
</dbReference>
<evidence type="ECO:0000313" key="9">
    <source>
        <dbReference type="EMBL" id="KAF8475266.1"/>
    </source>
</evidence>
<dbReference type="GO" id="GO:0005634">
    <property type="term" value="C:nucleus"/>
    <property type="evidence" value="ECO:0007669"/>
    <property type="project" value="TreeGrafter"/>
</dbReference>
<dbReference type="InterPro" id="IPR038765">
    <property type="entry name" value="Papain-like_cys_pep_sf"/>
</dbReference>
<feature type="compositionally biased region" description="Low complexity" evidence="7">
    <location>
        <begin position="212"/>
        <end position="225"/>
    </location>
</feature>
<dbReference type="EC" id="3.4.19.12" evidence="2"/>
<evidence type="ECO:0000259" key="8">
    <source>
        <dbReference type="PROSITE" id="PS50235"/>
    </source>
</evidence>
<feature type="compositionally biased region" description="Low complexity" evidence="7">
    <location>
        <begin position="87"/>
        <end position="100"/>
    </location>
</feature>
<reference evidence="9" key="2">
    <citation type="journal article" date="2020" name="Nat. Commun.">
        <title>Large-scale genome sequencing of mycorrhizal fungi provides insights into the early evolution of symbiotic traits.</title>
        <authorList>
            <person name="Miyauchi S."/>
            <person name="Kiss E."/>
            <person name="Kuo A."/>
            <person name="Drula E."/>
            <person name="Kohler A."/>
            <person name="Sanchez-Garcia M."/>
            <person name="Morin E."/>
            <person name="Andreopoulos B."/>
            <person name="Barry K.W."/>
            <person name="Bonito G."/>
            <person name="Buee M."/>
            <person name="Carver A."/>
            <person name="Chen C."/>
            <person name="Cichocki N."/>
            <person name="Clum A."/>
            <person name="Culley D."/>
            <person name="Crous P.W."/>
            <person name="Fauchery L."/>
            <person name="Girlanda M."/>
            <person name="Hayes R.D."/>
            <person name="Keri Z."/>
            <person name="LaButti K."/>
            <person name="Lipzen A."/>
            <person name="Lombard V."/>
            <person name="Magnuson J."/>
            <person name="Maillard F."/>
            <person name="Murat C."/>
            <person name="Nolan M."/>
            <person name="Ohm R.A."/>
            <person name="Pangilinan J."/>
            <person name="Pereira M.F."/>
            <person name="Perotto S."/>
            <person name="Peter M."/>
            <person name="Pfister S."/>
            <person name="Riley R."/>
            <person name="Sitrit Y."/>
            <person name="Stielow J.B."/>
            <person name="Szollosi G."/>
            <person name="Zifcakova L."/>
            <person name="Stursova M."/>
            <person name="Spatafora J.W."/>
            <person name="Tedersoo L."/>
            <person name="Vaario L.M."/>
            <person name="Yamada A."/>
            <person name="Yan M."/>
            <person name="Wang P."/>
            <person name="Xu J."/>
            <person name="Bruns T."/>
            <person name="Baldrian P."/>
            <person name="Vilgalys R."/>
            <person name="Dunand C."/>
            <person name="Henrissat B."/>
            <person name="Grigoriev I.V."/>
            <person name="Hibbett D."/>
            <person name="Nagy L.G."/>
            <person name="Martin F.M."/>
        </authorList>
    </citation>
    <scope>NUCLEOTIDE SEQUENCE</scope>
    <source>
        <strain evidence="9">Prilba</strain>
    </source>
</reference>
<evidence type="ECO:0000313" key="10">
    <source>
        <dbReference type="Proteomes" id="UP000759537"/>
    </source>
</evidence>
<evidence type="ECO:0000256" key="6">
    <source>
        <dbReference type="ARBA" id="ARBA00022807"/>
    </source>
</evidence>
<comment type="catalytic activity">
    <reaction evidence="1">
        <text>Thiol-dependent hydrolysis of ester, thioester, amide, peptide and isopeptide bonds formed by the C-terminal Gly of ubiquitin (a 76-residue protein attached to proteins as an intracellular targeting signal).</text>
        <dbReference type="EC" id="3.4.19.12"/>
    </reaction>
</comment>
<comment type="caution">
    <text evidence="9">The sequence shown here is derived from an EMBL/GenBank/DDBJ whole genome shotgun (WGS) entry which is preliminary data.</text>
</comment>
<dbReference type="GO" id="GO:0005829">
    <property type="term" value="C:cytosol"/>
    <property type="evidence" value="ECO:0007669"/>
    <property type="project" value="TreeGrafter"/>
</dbReference>
<dbReference type="PROSITE" id="PS50235">
    <property type="entry name" value="USP_3"/>
    <property type="match status" value="1"/>
</dbReference>
<feature type="compositionally biased region" description="Pro residues" evidence="7">
    <location>
        <begin position="197"/>
        <end position="208"/>
    </location>
</feature>
<dbReference type="Pfam" id="PF00443">
    <property type="entry name" value="UCH"/>
    <property type="match status" value="1"/>
</dbReference>